<dbReference type="SMART" id="SM00129">
    <property type="entry name" value="KISc"/>
    <property type="match status" value="1"/>
</dbReference>
<protein>
    <recommendedName>
        <fullName evidence="2">Kinesin-like protein unc-104</fullName>
    </recommendedName>
</protein>
<dbReference type="Proteomes" id="UP000663845">
    <property type="component" value="Unassembled WGS sequence"/>
</dbReference>
<evidence type="ECO:0000256" key="1">
    <source>
        <dbReference type="ARBA" id="ARBA00004245"/>
    </source>
</evidence>
<dbReference type="Pfam" id="PF00225">
    <property type="entry name" value="Kinesin"/>
    <property type="match status" value="1"/>
</dbReference>
<accession>A0A818VDQ6</accession>
<dbReference type="InterPro" id="IPR001752">
    <property type="entry name" value="Kinesin_motor_dom"/>
</dbReference>
<comment type="similarity">
    <text evidence="10">Belongs to the TRAFAC class myosin-kinesin ATPase superfamily. Kinesin family.</text>
</comment>
<evidence type="ECO:0000256" key="3">
    <source>
        <dbReference type="ARBA" id="ARBA00022490"/>
    </source>
</evidence>
<feature type="compositionally biased region" description="Low complexity" evidence="11">
    <location>
        <begin position="1607"/>
        <end position="1624"/>
    </location>
</feature>
<dbReference type="GO" id="GO:0003777">
    <property type="term" value="F:microtubule motor activity"/>
    <property type="evidence" value="ECO:0007669"/>
    <property type="project" value="InterPro"/>
</dbReference>
<proteinExistence type="inferred from homology"/>
<dbReference type="SUPFAM" id="SSF50729">
    <property type="entry name" value="PH domain-like"/>
    <property type="match status" value="1"/>
</dbReference>
<dbReference type="GO" id="GO:0008017">
    <property type="term" value="F:microtubule binding"/>
    <property type="evidence" value="ECO:0007669"/>
    <property type="project" value="InterPro"/>
</dbReference>
<dbReference type="EMBL" id="CAJOAZ010000749">
    <property type="protein sequence ID" value="CAF3707429.1"/>
    <property type="molecule type" value="Genomic_DNA"/>
</dbReference>
<feature type="compositionally biased region" description="Low complexity" evidence="11">
    <location>
        <begin position="405"/>
        <end position="433"/>
    </location>
</feature>
<dbReference type="PROSITE" id="PS00411">
    <property type="entry name" value="KINESIN_MOTOR_1"/>
    <property type="match status" value="1"/>
</dbReference>
<dbReference type="Pfam" id="PF16183">
    <property type="entry name" value="Kinesin_assoc"/>
    <property type="match status" value="1"/>
</dbReference>
<comment type="caution">
    <text evidence="14">The sequence shown here is derived from an EMBL/GenBank/DDBJ whole genome shotgun (WGS) entry which is preliminary data.</text>
</comment>
<dbReference type="InterPro" id="IPR019821">
    <property type="entry name" value="Kinesin_motor_CS"/>
</dbReference>
<dbReference type="PANTHER" id="PTHR47117">
    <property type="entry name" value="STAR-RELATED LIPID TRANSFER PROTEIN 9"/>
    <property type="match status" value="1"/>
</dbReference>
<evidence type="ECO:0000259" key="12">
    <source>
        <dbReference type="PROSITE" id="PS50067"/>
    </source>
</evidence>
<keyword evidence="8 10" id="KW-0505">Motor protein</keyword>
<dbReference type="InterPro" id="IPR022164">
    <property type="entry name" value="Kinesin-like"/>
</dbReference>
<dbReference type="Pfam" id="PF12473">
    <property type="entry name" value="DUF3694"/>
    <property type="match status" value="1"/>
</dbReference>
<feature type="region of interest" description="Disordered" evidence="11">
    <location>
        <begin position="405"/>
        <end position="437"/>
    </location>
</feature>
<dbReference type="PROSITE" id="PS50067">
    <property type="entry name" value="KINESIN_MOTOR_2"/>
    <property type="match status" value="1"/>
</dbReference>
<dbReference type="PANTHER" id="PTHR47117:SF10">
    <property type="entry name" value="KINESIN-LIKE PROTEIN KIF1B"/>
    <property type="match status" value="1"/>
</dbReference>
<dbReference type="PRINTS" id="PR00380">
    <property type="entry name" value="KINESINHEAVY"/>
</dbReference>
<keyword evidence="3" id="KW-0963">Cytoplasm</keyword>
<evidence type="ECO:0000256" key="4">
    <source>
        <dbReference type="ARBA" id="ARBA00022701"/>
    </source>
</evidence>
<evidence type="ECO:0000256" key="9">
    <source>
        <dbReference type="ARBA" id="ARBA00023212"/>
    </source>
</evidence>
<evidence type="ECO:0000313" key="13">
    <source>
        <dbReference type="EMBL" id="CAF1083045.1"/>
    </source>
</evidence>
<dbReference type="Gene3D" id="2.30.29.30">
    <property type="entry name" value="Pleckstrin-homology domain (PH domain)/Phosphotyrosine-binding domain (PTB)"/>
    <property type="match status" value="1"/>
</dbReference>
<name>A0A818VDQ6_9BILA</name>
<dbReference type="GO" id="GO:0005874">
    <property type="term" value="C:microtubule"/>
    <property type="evidence" value="ECO:0007669"/>
    <property type="project" value="UniProtKB-KW"/>
</dbReference>
<gene>
    <name evidence="13" type="ORF">JYZ213_LOCUS20401</name>
    <name evidence="14" type="ORF">OXD698_LOCUS12717</name>
</gene>
<keyword evidence="7" id="KW-0175">Coiled coil</keyword>
<keyword evidence="4" id="KW-0493">Microtubule</keyword>
<dbReference type="InterPro" id="IPR036961">
    <property type="entry name" value="Kinesin_motor_dom_sf"/>
</dbReference>
<evidence type="ECO:0000256" key="6">
    <source>
        <dbReference type="ARBA" id="ARBA00022840"/>
    </source>
</evidence>
<dbReference type="Gene3D" id="2.60.200.20">
    <property type="match status" value="1"/>
</dbReference>
<dbReference type="CDD" id="cd01365">
    <property type="entry name" value="KISc_KIF1A_KIF1B"/>
    <property type="match status" value="1"/>
</dbReference>
<dbReference type="GO" id="GO:0005524">
    <property type="term" value="F:ATP binding"/>
    <property type="evidence" value="ECO:0007669"/>
    <property type="project" value="UniProtKB-UniRule"/>
</dbReference>
<dbReference type="InterPro" id="IPR027417">
    <property type="entry name" value="P-loop_NTPase"/>
</dbReference>
<dbReference type="Gene3D" id="6.10.250.2520">
    <property type="match status" value="1"/>
</dbReference>
<keyword evidence="6 10" id="KW-0067">ATP-binding</keyword>
<feature type="binding site" evidence="10">
    <location>
        <begin position="96"/>
        <end position="103"/>
    </location>
    <ligand>
        <name>ATP</name>
        <dbReference type="ChEBI" id="CHEBI:30616"/>
    </ligand>
</feature>
<dbReference type="SMART" id="SM00240">
    <property type="entry name" value="FHA"/>
    <property type="match status" value="1"/>
</dbReference>
<organism evidence="14 15">
    <name type="scientific">Adineta steineri</name>
    <dbReference type="NCBI Taxonomy" id="433720"/>
    <lineage>
        <taxon>Eukaryota</taxon>
        <taxon>Metazoa</taxon>
        <taxon>Spiralia</taxon>
        <taxon>Gnathifera</taxon>
        <taxon>Rotifera</taxon>
        <taxon>Eurotatoria</taxon>
        <taxon>Bdelloidea</taxon>
        <taxon>Adinetida</taxon>
        <taxon>Adinetidae</taxon>
        <taxon>Adineta</taxon>
    </lineage>
</organism>
<dbReference type="Pfam" id="PF12423">
    <property type="entry name" value="KIF1B"/>
    <property type="match status" value="1"/>
</dbReference>
<sequence>MTSVKVAVRVRPFNTRERNRQAKCIIRMDQQEQTTFIQNPIDETIKHYKYDYSYWSCDENINQQKFATQAQVYQDLGIEMLEHSFEGYNVCIFAYGQTGAGKSYTMMGKNEPEQQGIIPRLCGELFQRIISSSPISSSRIKPNYTVEVSYMEIYCERVRDLLSPKKSQTIGVGSSHNLRVREHPIMGPYVEDLSRLLVTSYDDISRLIDEGNKARTVAATNMNETSSRSHAVFTILFSQSIHDPITDLTAEKQSKISLVDLAGSERADSTGATGDRLKEGANINKSLTTLGKVIAALAEMSSKSRKIRPEKKSDFIPYRDSVLTWLLKENLGGNSKTAMIAAISPADINYDETLSTLRYADRAKAIVCKAVINEDANARLIRDLKEEIIKLRELLKNEAGINLSSDGTLTSTTSPTHTSKSQRLELSSSPSSKISEDTLERLKENQKLMDSLCMSYEEKLQKTEKIMAEREAAFHELGVYSKNDGNAVGIFSPKNSPHLVNLNEDPLMSECLMYFIKDGTTRVGRPDAPIHQDIVLSGSHIEPEHCILINSQNIVHLKPCSQTAMCYVNGKQVDLDKTVELTSGSRVIFGKSHVFRFLNPEQARRKTIKTESTSEPPDWNSAIQELLEKQGVDIKHEMGKKLVTMEEAFKREKEEVDRLLHKQKLEYESKIVELQKQVMETSMSQSMLSSILSTSGLADSLLFRQQTLQEDLLENDNDTMSYCSWSEQDYQLAWWAWKKWRFHRMTSLRVGYNVLKFLFLIDILWGNSVYLKEANAISVELRKRVQFQFILLTNTLYSPLPTELCSTTLTQNTIVAIEVQDLKNGAIHYWSLEKFRSRLEIMRLIYNCEQISIPRAVSYSDISDESSPNITTTTNSQDSNFDDTISSATNKGNFDFSTKARQRLELMREMYSNAADISPTSPNRSMESLTMDDTSTATIQADPFYDRFPWFRSIGRAFVYLTNLLYGFSLVQNVAIVSERGDIKGYLKIAIQQIQTTSTQETTTEQIKLMKTYRNANGMTKIAFNDETYFQDLNNPLSNDLIKSCDSLDPNIRYVEGRSQNGLNDVYQPKSVTNSLLSSNEKKESTIMTTSDIISNELLAQLGVEYQFRVVILEASEIPIEYEDIFCQFNFLHQHHEAYSTEPIKNQTKSSVPLAFNHMQNFSVIVTRSFLDYIHRKPIVFEVMGHYQEHLNSKFYNTITVPSPIIHTRPIPFSKPISVQTLNSLTTTTNSTSEIHSSHDILVWYEIFELSPNGEYVAVTVDHSDDIQCSGRFILHQGIQRRIGITLCHESSCELIWKNIHEVVIGRIRNQLDDKKKDDDDDDEILSLNIISSQYIEKQHDKRIFFHFEVAWDSSLHNSLLLNRCTSNGNSVYLTISFCIEIENCSQPIIITKDLCVILYPRNNDSTSRIRSSLRNFFLSTNSIMRTSITDEYSNSISTIYELKLKNISMSNTITKDLSEESPGTRRRQRKIIDTSKIYVRGEEMLHGWRPRSDSLIIEHQQDLRKLFKIESVEHTKHILRVKNHLNNSLQSSENIKTSIKNSNISIRDYQEKLLRHCLSLMTSSITSKLAIDEIKGTTTNHLSLNDTSIDHSLIKSTTITEISPIQTDNQMNTSNQSSSNTSDLIKSNHLDSSFTNKSDENNDSVLSNNGECASIKYIPLIEEVHISPIITRRGYLNFLEEKEFNLIKRYVIVRRPFAFLYNHEKDVVERGLINLRTSHIELNNEKFLNGAKNIHNTISVVSKYHHFLIQPLVEKDLYEWLYAFDPLVAGQIKSCLSDKRSKQISF</sequence>
<evidence type="ECO:0000256" key="8">
    <source>
        <dbReference type="ARBA" id="ARBA00023175"/>
    </source>
</evidence>
<evidence type="ECO:0000313" key="15">
    <source>
        <dbReference type="Proteomes" id="UP000663844"/>
    </source>
</evidence>
<dbReference type="EMBL" id="CAJNOG010000215">
    <property type="protein sequence ID" value="CAF1083045.1"/>
    <property type="molecule type" value="Genomic_DNA"/>
</dbReference>
<dbReference type="InterPro" id="IPR032405">
    <property type="entry name" value="Kinesin_assoc"/>
</dbReference>
<evidence type="ECO:0000256" key="11">
    <source>
        <dbReference type="SAM" id="MobiDB-lite"/>
    </source>
</evidence>
<evidence type="ECO:0000256" key="5">
    <source>
        <dbReference type="ARBA" id="ARBA00022741"/>
    </source>
</evidence>
<dbReference type="InterPro" id="IPR011993">
    <property type="entry name" value="PH-like_dom_sf"/>
</dbReference>
<evidence type="ECO:0000256" key="10">
    <source>
        <dbReference type="PROSITE-ProRule" id="PRU00283"/>
    </source>
</evidence>
<feature type="region of interest" description="Disordered" evidence="11">
    <location>
        <begin position="1605"/>
        <end position="1646"/>
    </location>
</feature>
<comment type="subcellular location">
    <subcellularLocation>
        <location evidence="1">Cytoplasm</location>
        <location evidence="1">Cytoskeleton</location>
    </subcellularLocation>
</comment>
<feature type="domain" description="Kinesin motor" evidence="12">
    <location>
        <begin position="3"/>
        <end position="366"/>
    </location>
</feature>
<dbReference type="FunFam" id="3.40.850.10:FF:000021">
    <property type="entry name" value="kinesin-like protein KIF16B isoform X1"/>
    <property type="match status" value="1"/>
</dbReference>
<dbReference type="Proteomes" id="UP000663844">
    <property type="component" value="Unassembled WGS sequence"/>
</dbReference>
<evidence type="ECO:0000256" key="2">
    <source>
        <dbReference type="ARBA" id="ARBA00020751"/>
    </source>
</evidence>
<dbReference type="InterPro" id="IPR000253">
    <property type="entry name" value="FHA_dom"/>
</dbReference>
<dbReference type="Gene3D" id="3.40.850.10">
    <property type="entry name" value="Kinesin motor domain"/>
    <property type="match status" value="1"/>
</dbReference>
<reference evidence="14" key="1">
    <citation type="submission" date="2021-02" db="EMBL/GenBank/DDBJ databases">
        <authorList>
            <person name="Nowell W R."/>
        </authorList>
    </citation>
    <scope>NUCLEOTIDE SEQUENCE</scope>
</reference>
<evidence type="ECO:0000256" key="7">
    <source>
        <dbReference type="ARBA" id="ARBA00023054"/>
    </source>
</evidence>
<keyword evidence="9" id="KW-0206">Cytoskeleton</keyword>
<dbReference type="SUPFAM" id="SSF52540">
    <property type="entry name" value="P-loop containing nucleoside triphosphate hydrolases"/>
    <property type="match status" value="1"/>
</dbReference>
<dbReference type="InterPro" id="IPR022140">
    <property type="entry name" value="Kinesin-like_KIF1-typ"/>
</dbReference>
<dbReference type="SUPFAM" id="SSF49879">
    <property type="entry name" value="SMAD/FHA domain"/>
    <property type="match status" value="1"/>
</dbReference>
<dbReference type="GO" id="GO:0007018">
    <property type="term" value="P:microtubule-based movement"/>
    <property type="evidence" value="ECO:0007669"/>
    <property type="project" value="InterPro"/>
</dbReference>
<dbReference type="CDD" id="cd22705">
    <property type="entry name" value="FHA_KIF1"/>
    <property type="match status" value="1"/>
</dbReference>
<dbReference type="InterPro" id="IPR008984">
    <property type="entry name" value="SMAD_FHA_dom_sf"/>
</dbReference>
<keyword evidence="5 10" id="KW-0547">Nucleotide-binding</keyword>
<dbReference type="Pfam" id="PF00498">
    <property type="entry name" value="FHA"/>
    <property type="match status" value="1"/>
</dbReference>
<evidence type="ECO:0000313" key="14">
    <source>
        <dbReference type="EMBL" id="CAF3707429.1"/>
    </source>
</evidence>